<dbReference type="Gene3D" id="2.60.120.260">
    <property type="entry name" value="Galactose-binding domain-like"/>
    <property type="match status" value="1"/>
</dbReference>
<feature type="disulfide bond" evidence="7">
    <location>
        <begin position="536"/>
        <end position="545"/>
    </location>
</feature>
<feature type="transmembrane region" description="Helical" evidence="8">
    <location>
        <begin position="666"/>
        <end position="686"/>
    </location>
</feature>
<dbReference type="GeneID" id="20813806"/>
<protein>
    <recommendedName>
        <fullName evidence="9">EGF-like domain-containing protein</fullName>
    </recommendedName>
</protein>
<dbReference type="CDD" id="cd00054">
    <property type="entry name" value="EGF_CA"/>
    <property type="match status" value="1"/>
</dbReference>
<evidence type="ECO:0000313" key="10">
    <source>
        <dbReference type="EMBL" id="ETV73269.1"/>
    </source>
</evidence>
<evidence type="ECO:0000256" key="3">
    <source>
        <dbReference type="ARBA" id="ARBA00022475"/>
    </source>
</evidence>
<name>W4G2J7_APHAT</name>
<dbReference type="PROSITE" id="PS50026">
    <property type="entry name" value="EGF_3"/>
    <property type="match status" value="1"/>
</dbReference>
<gene>
    <name evidence="10" type="ORF">H257_11810</name>
</gene>
<feature type="transmembrane region" description="Helical" evidence="8">
    <location>
        <begin position="560"/>
        <end position="578"/>
    </location>
</feature>
<keyword evidence="3" id="KW-1003">Cell membrane</keyword>
<dbReference type="GO" id="GO:0005886">
    <property type="term" value="C:plasma membrane"/>
    <property type="evidence" value="ECO:0007669"/>
    <property type="project" value="UniProtKB-SubCell"/>
</dbReference>
<dbReference type="InterPro" id="IPR021910">
    <property type="entry name" value="NGX6/PGAP6/MYMK"/>
</dbReference>
<accession>W4G2J7</accession>
<dbReference type="PANTHER" id="PTHR14319">
    <property type="entry name" value="FIVE-SPAN TRANSMEMBRANE PROTEIN M83"/>
    <property type="match status" value="1"/>
</dbReference>
<keyword evidence="5 8" id="KW-1133">Transmembrane helix</keyword>
<dbReference type="OrthoDB" id="69646at2759"/>
<dbReference type="PANTHER" id="PTHR14319:SF3">
    <property type="entry name" value="TRANSMEMBRANE PROTEIN-LIKE PROTEIN"/>
    <property type="match status" value="1"/>
</dbReference>
<dbReference type="RefSeq" id="XP_009837144.1">
    <property type="nucleotide sequence ID" value="XM_009838842.1"/>
</dbReference>
<sequence length="816" mass="89565">MFSSSETPARSVAGRRRVTSKHIYKQHCSIVLVMTRRILSNTTALGFVIAIVASTTAAVDKNWLTHFYGRVKADSYEYFVVDVPRGVFAVDVSMVLSELGARTPPTLFLQKDAFATESSYDVALNTTRKSPYISATLTNLKHGRYYATVWGGNMPGTVTTFGVGPSTNMWWYLDFTFRACQHVDMLGPACTTAPVALPSRQQHGYSGSNDADGRGCIDSTPALFSFELAQPAASLDVTLSIQDPSILVAWALYLDTATPFPSDALPVRNGTSATRSFHIPRPQSGKWMVRVALPQPEETIGKCNPNIDQATGGIPFKVSWSTTETCDPLDGDLCAASWTPLNQLRNAANPLDDYVVDASFSSNQPLKPSMNVSNVVVAYDVQVEPVYAGTNVVLHMATTALVSNFSVFIRVNGWPTLTEYDYTYNASQASRIGGVGSQSDPINPSVVAFDALKQEATSSGGTQFLEFPPIVFPKIGHWYIVVRPDTTVATANNKNEWGVALQLQTNACPPHNVCSNHGTCVVKNSYQGMVYGECQCAYGYGGRDCSVLVHTDAQRTGRTWLLLLSNAAILPAAILSWTRKLYVEAVLFAGLGVISGVYHACDLNLYCMFPYAFLQSMDFTFTFNAIMLGFIHLSGAFKHVKAGMQVFVLVALVFMTTYNATSMKNWVALGGVIIVQFVATWSYYLTLAKHRLHTSMFETLKRFVFYSDNFDFRFLLLGVALWGSAFGCFFTESGNSYWLIHSIWHFTAMLAAFAFMGLRKNIRYRCVGEDGVDVLSHEATESARLDKPAFTTTNVVLMSEHDMEAAPGTTQTCTST</sequence>
<evidence type="ECO:0000256" key="7">
    <source>
        <dbReference type="PROSITE-ProRule" id="PRU00076"/>
    </source>
</evidence>
<evidence type="ECO:0000256" key="8">
    <source>
        <dbReference type="SAM" id="Phobius"/>
    </source>
</evidence>
<dbReference type="PROSITE" id="PS01186">
    <property type="entry name" value="EGF_2"/>
    <property type="match status" value="1"/>
</dbReference>
<feature type="domain" description="EGF-like" evidence="9">
    <location>
        <begin position="504"/>
        <end position="546"/>
    </location>
</feature>
<dbReference type="EMBL" id="KI913149">
    <property type="protein sequence ID" value="ETV73269.1"/>
    <property type="molecule type" value="Genomic_DNA"/>
</dbReference>
<keyword evidence="4 8" id="KW-0812">Transmembrane</keyword>
<feature type="transmembrane region" description="Helical" evidence="8">
    <location>
        <begin position="642"/>
        <end position="660"/>
    </location>
</feature>
<dbReference type="AlphaFoldDB" id="W4G2J7"/>
<evidence type="ECO:0000256" key="1">
    <source>
        <dbReference type="ARBA" id="ARBA00004651"/>
    </source>
</evidence>
<dbReference type="PROSITE" id="PS00022">
    <property type="entry name" value="EGF_1"/>
    <property type="match status" value="1"/>
</dbReference>
<dbReference type="InterPro" id="IPR000742">
    <property type="entry name" value="EGF"/>
</dbReference>
<organism evidence="10">
    <name type="scientific">Aphanomyces astaci</name>
    <name type="common">Crayfish plague agent</name>
    <dbReference type="NCBI Taxonomy" id="112090"/>
    <lineage>
        <taxon>Eukaryota</taxon>
        <taxon>Sar</taxon>
        <taxon>Stramenopiles</taxon>
        <taxon>Oomycota</taxon>
        <taxon>Saprolegniomycetes</taxon>
        <taxon>Saprolegniales</taxon>
        <taxon>Verrucalvaceae</taxon>
        <taxon>Aphanomyces</taxon>
    </lineage>
</organism>
<comment type="similarity">
    <text evidence="2">Belongs to the TMEM8 family.</text>
</comment>
<keyword evidence="7" id="KW-1015">Disulfide bond</keyword>
<keyword evidence="7" id="KW-0245">EGF-like domain</keyword>
<feature type="transmembrane region" description="Helical" evidence="8">
    <location>
        <begin position="612"/>
        <end position="630"/>
    </location>
</feature>
<reference evidence="10" key="1">
    <citation type="submission" date="2013-12" db="EMBL/GenBank/DDBJ databases">
        <title>The Genome Sequence of Aphanomyces astaci APO3.</title>
        <authorList>
            <consortium name="The Broad Institute Genomics Platform"/>
            <person name="Russ C."/>
            <person name="Tyler B."/>
            <person name="van West P."/>
            <person name="Dieguez-Uribeondo J."/>
            <person name="Young S.K."/>
            <person name="Zeng Q."/>
            <person name="Gargeya S."/>
            <person name="Fitzgerald M."/>
            <person name="Abouelleil A."/>
            <person name="Alvarado L."/>
            <person name="Chapman S.B."/>
            <person name="Gainer-Dewar J."/>
            <person name="Goldberg J."/>
            <person name="Griggs A."/>
            <person name="Gujja S."/>
            <person name="Hansen M."/>
            <person name="Howarth C."/>
            <person name="Imamovic A."/>
            <person name="Ireland A."/>
            <person name="Larimer J."/>
            <person name="McCowan C."/>
            <person name="Murphy C."/>
            <person name="Pearson M."/>
            <person name="Poon T.W."/>
            <person name="Priest M."/>
            <person name="Roberts A."/>
            <person name="Saif S."/>
            <person name="Shea T."/>
            <person name="Sykes S."/>
            <person name="Wortman J."/>
            <person name="Nusbaum C."/>
            <person name="Birren B."/>
        </authorList>
    </citation>
    <scope>NUCLEOTIDE SEQUENCE [LARGE SCALE GENOMIC DNA]</scope>
    <source>
        <strain evidence="10">APO3</strain>
    </source>
</reference>
<dbReference type="VEuPathDB" id="FungiDB:H257_11810"/>
<proteinExistence type="inferred from homology"/>
<evidence type="ECO:0000259" key="9">
    <source>
        <dbReference type="PROSITE" id="PS50026"/>
    </source>
</evidence>
<evidence type="ECO:0000256" key="2">
    <source>
        <dbReference type="ARBA" id="ARBA00005542"/>
    </source>
</evidence>
<dbReference type="Pfam" id="PF12036">
    <property type="entry name" value="DUF3522"/>
    <property type="match status" value="1"/>
</dbReference>
<feature type="transmembrane region" description="Helical" evidence="8">
    <location>
        <begin position="738"/>
        <end position="758"/>
    </location>
</feature>
<feature type="transmembrane region" description="Helical" evidence="8">
    <location>
        <begin position="585"/>
        <end position="606"/>
    </location>
</feature>
<comment type="subcellular location">
    <subcellularLocation>
        <location evidence="1">Cell membrane</location>
        <topology evidence="1">Multi-pass membrane protein</topology>
    </subcellularLocation>
</comment>
<feature type="transmembrane region" description="Helical" evidence="8">
    <location>
        <begin position="712"/>
        <end position="732"/>
    </location>
</feature>
<comment type="caution">
    <text evidence="7">Lacks conserved residue(s) required for the propagation of feature annotation.</text>
</comment>
<dbReference type="SUPFAM" id="SSF57196">
    <property type="entry name" value="EGF/Laminin"/>
    <property type="match status" value="1"/>
</dbReference>
<evidence type="ECO:0000256" key="6">
    <source>
        <dbReference type="ARBA" id="ARBA00023136"/>
    </source>
</evidence>
<evidence type="ECO:0000256" key="4">
    <source>
        <dbReference type="ARBA" id="ARBA00022692"/>
    </source>
</evidence>
<keyword evidence="6 8" id="KW-0472">Membrane</keyword>
<evidence type="ECO:0000256" key="5">
    <source>
        <dbReference type="ARBA" id="ARBA00022989"/>
    </source>
</evidence>